<dbReference type="CDD" id="cd16321">
    <property type="entry name" value="MraZ_C"/>
    <property type="match status" value="1"/>
</dbReference>
<dbReference type="NCBIfam" id="TIGR00242">
    <property type="entry name" value="division/cell wall cluster transcriptional repressor MraZ"/>
    <property type="match status" value="1"/>
</dbReference>
<keyword evidence="5 7" id="KW-0238">DNA-binding</keyword>
<comment type="subunit">
    <text evidence="7">Forms oligomers.</text>
</comment>
<evidence type="ECO:0000256" key="3">
    <source>
        <dbReference type="ARBA" id="ARBA00022737"/>
    </source>
</evidence>
<dbReference type="InterPro" id="IPR003444">
    <property type="entry name" value="MraZ"/>
</dbReference>
<dbReference type="Gene3D" id="3.40.1550.20">
    <property type="entry name" value="Transcriptional regulator MraZ domain"/>
    <property type="match status" value="1"/>
</dbReference>
<evidence type="ECO:0000256" key="6">
    <source>
        <dbReference type="ARBA" id="ARBA00023163"/>
    </source>
</evidence>
<dbReference type="GO" id="GO:0000976">
    <property type="term" value="F:transcription cis-regulatory region binding"/>
    <property type="evidence" value="ECO:0007669"/>
    <property type="project" value="TreeGrafter"/>
</dbReference>
<evidence type="ECO:0000259" key="8">
    <source>
        <dbReference type="PROSITE" id="PS51740"/>
    </source>
</evidence>
<dbReference type="GO" id="GO:0009295">
    <property type="term" value="C:nucleoid"/>
    <property type="evidence" value="ECO:0007669"/>
    <property type="project" value="UniProtKB-SubCell"/>
</dbReference>
<dbReference type="EMBL" id="FQXG01000005">
    <property type="protein sequence ID" value="SHH98754.1"/>
    <property type="molecule type" value="Genomic_DNA"/>
</dbReference>
<dbReference type="OrthoDB" id="9807753at2"/>
<sequence>MFRGANAIALDSKARLTVPTRYREPLRSLCGGQVVCTVDFQSPCLLLYPLPEWELVEQKLMALSDTQPAERALKRLLLGYATEGEVDKAGRLLISAPLRQYAQLEKPLMLVGQLNKFEIWSEPLWQAQIAEAHQQVGSEDIQNNPRLQDFSL</sequence>
<evidence type="ECO:0000313" key="10">
    <source>
        <dbReference type="Proteomes" id="UP000184268"/>
    </source>
</evidence>
<dbReference type="PANTHER" id="PTHR34701">
    <property type="entry name" value="TRANSCRIPTIONAL REGULATOR MRAZ"/>
    <property type="match status" value="1"/>
</dbReference>
<dbReference type="Proteomes" id="UP000184268">
    <property type="component" value="Unassembled WGS sequence"/>
</dbReference>
<dbReference type="AlphaFoldDB" id="A0A1M5XGW9"/>
<keyword evidence="10" id="KW-1185">Reference proteome</keyword>
<dbReference type="Pfam" id="PF02381">
    <property type="entry name" value="MraZ"/>
    <property type="match status" value="2"/>
</dbReference>
<dbReference type="GO" id="GO:2000143">
    <property type="term" value="P:negative regulation of DNA-templated transcription initiation"/>
    <property type="evidence" value="ECO:0007669"/>
    <property type="project" value="TreeGrafter"/>
</dbReference>
<evidence type="ECO:0000256" key="5">
    <source>
        <dbReference type="ARBA" id="ARBA00023125"/>
    </source>
</evidence>
<evidence type="ECO:0000313" key="9">
    <source>
        <dbReference type="EMBL" id="SHH98754.1"/>
    </source>
</evidence>
<dbReference type="GO" id="GO:0005737">
    <property type="term" value="C:cytoplasm"/>
    <property type="evidence" value="ECO:0007669"/>
    <property type="project" value="UniProtKB-UniRule"/>
</dbReference>
<name>A0A1M5XGW9_9GAMM</name>
<feature type="domain" description="SpoVT-AbrB" evidence="8">
    <location>
        <begin position="5"/>
        <end position="52"/>
    </location>
</feature>
<dbReference type="InterPro" id="IPR007159">
    <property type="entry name" value="SpoVT-AbrB_dom"/>
</dbReference>
<keyword evidence="3" id="KW-0677">Repeat</keyword>
<evidence type="ECO:0000256" key="2">
    <source>
        <dbReference type="ARBA" id="ARBA00022490"/>
    </source>
</evidence>
<dbReference type="PANTHER" id="PTHR34701:SF1">
    <property type="entry name" value="TRANSCRIPTIONAL REGULATOR MRAZ"/>
    <property type="match status" value="1"/>
</dbReference>
<evidence type="ECO:0000256" key="1">
    <source>
        <dbReference type="ARBA" id="ARBA00013860"/>
    </source>
</evidence>
<dbReference type="GO" id="GO:0003700">
    <property type="term" value="F:DNA-binding transcription factor activity"/>
    <property type="evidence" value="ECO:0007669"/>
    <property type="project" value="UniProtKB-UniRule"/>
</dbReference>
<dbReference type="RefSeq" id="WP_067661582.1">
    <property type="nucleotide sequence ID" value="NZ_FQXG01000005.1"/>
</dbReference>
<dbReference type="InterPro" id="IPR037914">
    <property type="entry name" value="SpoVT-AbrB_sf"/>
</dbReference>
<dbReference type="InterPro" id="IPR020603">
    <property type="entry name" value="MraZ_dom"/>
</dbReference>
<dbReference type="InterPro" id="IPR035642">
    <property type="entry name" value="MraZ_N"/>
</dbReference>
<comment type="similarity">
    <text evidence="7">Belongs to the MraZ family.</text>
</comment>
<protein>
    <recommendedName>
        <fullName evidence="1 7">Transcriptional regulator MraZ</fullName>
    </recommendedName>
</protein>
<evidence type="ECO:0000256" key="4">
    <source>
        <dbReference type="ARBA" id="ARBA00023015"/>
    </source>
</evidence>
<keyword evidence="4 7" id="KW-0805">Transcription regulation</keyword>
<evidence type="ECO:0000256" key="7">
    <source>
        <dbReference type="HAMAP-Rule" id="MF_01008"/>
    </source>
</evidence>
<dbReference type="InterPro" id="IPR038619">
    <property type="entry name" value="MraZ_sf"/>
</dbReference>
<comment type="subcellular location">
    <subcellularLocation>
        <location evidence="7">Cytoplasm</location>
        <location evidence="7">Nucleoid</location>
    </subcellularLocation>
</comment>
<reference evidence="9 10" key="1">
    <citation type="submission" date="2016-11" db="EMBL/GenBank/DDBJ databases">
        <authorList>
            <person name="Jaros S."/>
            <person name="Januszkiewicz K."/>
            <person name="Wedrychowicz H."/>
        </authorList>
    </citation>
    <scope>NUCLEOTIDE SEQUENCE [LARGE SCALE GENOMIC DNA]</scope>
    <source>
        <strain evidence="9 10">DSM 16917</strain>
    </source>
</reference>
<organism evidence="9 10">
    <name type="scientific">Ferrimonas marina</name>
    <dbReference type="NCBI Taxonomy" id="299255"/>
    <lineage>
        <taxon>Bacteria</taxon>
        <taxon>Pseudomonadati</taxon>
        <taxon>Pseudomonadota</taxon>
        <taxon>Gammaproteobacteria</taxon>
        <taxon>Alteromonadales</taxon>
        <taxon>Ferrimonadaceae</taxon>
        <taxon>Ferrimonas</taxon>
    </lineage>
</organism>
<keyword evidence="6 7" id="KW-0804">Transcription</keyword>
<proteinExistence type="inferred from homology"/>
<keyword evidence="2 7" id="KW-0963">Cytoplasm</keyword>
<dbReference type="STRING" id="299255.SAMN02745129_3514"/>
<gene>
    <name evidence="7" type="primary">mraZ</name>
    <name evidence="9" type="ORF">SAMN02745129_3514</name>
</gene>
<dbReference type="HAMAP" id="MF_01008">
    <property type="entry name" value="MraZ"/>
    <property type="match status" value="1"/>
</dbReference>
<dbReference type="PROSITE" id="PS51740">
    <property type="entry name" value="SPOVT_ABRB"/>
    <property type="match status" value="2"/>
</dbReference>
<feature type="domain" description="SpoVT-AbrB" evidence="8">
    <location>
        <begin position="81"/>
        <end position="124"/>
    </location>
</feature>
<dbReference type="CDD" id="cd16320">
    <property type="entry name" value="MraZ_N"/>
    <property type="match status" value="1"/>
</dbReference>
<dbReference type="SUPFAM" id="SSF89447">
    <property type="entry name" value="AbrB/MazE/MraZ-like"/>
    <property type="match status" value="1"/>
</dbReference>
<accession>A0A1M5XGW9</accession>
<dbReference type="InterPro" id="IPR035644">
    <property type="entry name" value="MraZ_C"/>
</dbReference>